<name>A0ABQ0BRK8_9FIRM</name>
<accession>A0ABQ0BRK8</accession>
<dbReference type="InterPro" id="IPR051448">
    <property type="entry name" value="CdaR-like_regulators"/>
</dbReference>
<protein>
    <recommendedName>
        <fullName evidence="1">PucR C-terminal helix-turn-helix domain-containing protein</fullName>
    </recommendedName>
</protein>
<proteinExistence type="predicted"/>
<dbReference type="Pfam" id="PF13556">
    <property type="entry name" value="HTH_30"/>
    <property type="match status" value="1"/>
</dbReference>
<dbReference type="Gene3D" id="1.10.10.2840">
    <property type="entry name" value="PucR C-terminal helix-turn-helix domain"/>
    <property type="match status" value="1"/>
</dbReference>
<comment type="caution">
    <text evidence="2">The sequence shown here is derived from an EMBL/GenBank/DDBJ whole genome shotgun (WGS) entry which is preliminary data.</text>
</comment>
<evidence type="ECO:0000313" key="2">
    <source>
        <dbReference type="EMBL" id="GAA6499166.1"/>
    </source>
</evidence>
<gene>
    <name evidence="2" type="ORF">K340107D12_19820</name>
</gene>
<reference evidence="2 3" key="1">
    <citation type="submission" date="2024-04" db="EMBL/GenBank/DDBJ databases">
        <title>Defined microbial consortia suppress multidrug-resistant proinflammatory Enterobacteriaceae via ecological control.</title>
        <authorList>
            <person name="Furuichi M."/>
            <person name="Kawaguchi T."/>
            <person name="Pust M."/>
            <person name="Yasuma K."/>
            <person name="Plichta D."/>
            <person name="Hasegawa N."/>
            <person name="Ohya T."/>
            <person name="Bhattarai S."/>
            <person name="Sasajima S."/>
            <person name="Aoto Y."/>
            <person name="Tuganbaev T."/>
            <person name="Yaginuma M."/>
            <person name="Ueda M."/>
            <person name="Okahashi N."/>
            <person name="Amafuji K."/>
            <person name="Kiridooshi Y."/>
            <person name="Sugita K."/>
            <person name="Strazar M."/>
            <person name="Skelly A."/>
            <person name="Suda W."/>
            <person name="Hattori M."/>
            <person name="Nakamoto N."/>
            <person name="Caballero S."/>
            <person name="Norman J."/>
            <person name="Olle B."/>
            <person name="Tanoue T."/>
            <person name="Arita M."/>
            <person name="Bucci V."/>
            <person name="Atarashi K."/>
            <person name="Xavier R."/>
            <person name="Honda K."/>
        </authorList>
    </citation>
    <scope>NUCLEOTIDE SEQUENCE [LARGE SCALE GENOMIC DNA]</scope>
    <source>
        <strain evidence="3">k34-0107-D12</strain>
    </source>
</reference>
<dbReference type="PANTHER" id="PTHR33744:SF15">
    <property type="entry name" value="CARBOHYDRATE DIACID REGULATOR"/>
    <property type="match status" value="1"/>
</dbReference>
<dbReference type="InterPro" id="IPR042070">
    <property type="entry name" value="PucR_C-HTH_sf"/>
</dbReference>
<dbReference type="EMBL" id="BAABZQ010000001">
    <property type="protein sequence ID" value="GAA6499166.1"/>
    <property type="molecule type" value="Genomic_DNA"/>
</dbReference>
<feature type="domain" description="PucR C-terminal helix-turn-helix" evidence="1">
    <location>
        <begin position="445"/>
        <end position="502"/>
    </location>
</feature>
<dbReference type="PANTHER" id="PTHR33744">
    <property type="entry name" value="CARBOHYDRATE DIACID REGULATOR"/>
    <property type="match status" value="1"/>
</dbReference>
<evidence type="ECO:0000313" key="3">
    <source>
        <dbReference type="Proteomes" id="UP001600941"/>
    </source>
</evidence>
<dbReference type="RefSeq" id="WP_158587229.1">
    <property type="nucleotide sequence ID" value="NZ_AP031413.1"/>
</dbReference>
<sequence>MRLNSIMIYYQLSKRFKINHAQYSQQYSVGRPVFYEPSVYTEGRAVIVDAENALHCVRHLTGCVLLLAGYPNGSFDCGGNDAVFLDAGISERTLFNALTEIFDTFDTWDEKLSRIVGGNVGYQEILDSCRSVLPEPAALMDGDFKYIAYTSDEGMRRKFVDDMNQLPLDDVNDLTSMPGFKELEERKEAFVYTAGEVVIYKNIYHEGAYVGRLSLLIEEGQSEEKTEYEKAVFNHLAGYVEQLYDQCGGFELGSPRLADLHHMMKKCLETDGADEGELLRLLWANKNLPGDVYYMLTIRENILQRGKAYNMRYLCSQMERMWPGAYCVTHNGDIAMLFNRNMFSKSTDLEFHKEMVYFLRESVLAAGCSREFTDISCMRSAYRQAEFAMEMGLRKNFTYCYHKFDDYALDFLLKYGVGNFLPEQLCSRELLSLYRYDRENETSYYKTLLTYARLQYNAVASAKALYIHRSSFINRMERIRELIHLNLEDPEERLYLLLSFRIMEEYGSKSGEK</sequence>
<organism evidence="2 3">
    <name type="scientific">Blautia parvula</name>
    <dbReference type="NCBI Taxonomy" id="2877527"/>
    <lineage>
        <taxon>Bacteria</taxon>
        <taxon>Bacillati</taxon>
        <taxon>Bacillota</taxon>
        <taxon>Clostridia</taxon>
        <taxon>Lachnospirales</taxon>
        <taxon>Lachnospiraceae</taxon>
        <taxon>Blautia</taxon>
    </lineage>
</organism>
<keyword evidence="3" id="KW-1185">Reference proteome</keyword>
<dbReference type="Proteomes" id="UP001600941">
    <property type="component" value="Unassembled WGS sequence"/>
</dbReference>
<evidence type="ECO:0000259" key="1">
    <source>
        <dbReference type="Pfam" id="PF13556"/>
    </source>
</evidence>
<dbReference type="InterPro" id="IPR025736">
    <property type="entry name" value="PucR_C-HTH_dom"/>
</dbReference>